<dbReference type="InterPro" id="IPR027417">
    <property type="entry name" value="P-loop_NTPase"/>
</dbReference>
<dbReference type="AlphaFoldDB" id="A0A3N1XNA9"/>
<evidence type="ECO:0000256" key="4">
    <source>
        <dbReference type="SAM" id="Coils"/>
    </source>
</evidence>
<dbReference type="RefSeq" id="WP_123609361.1">
    <property type="nucleotide sequence ID" value="NZ_RJVG01000005.1"/>
</dbReference>
<sequence>MNLLTIEKMTKSYTDRILFNNVTFGINEGDKIGVIGVNGTGKSTLLKIISGLEEPDSGTVTKGNNIKITYLAQNPIFDEKLTILQNVLEGVVNDTEHWNMEGEAKSMLNKLGIMDYDGTVAILSGGQKKRVALVRALLHPADILVLDEPTNHLDNEMAEWLEDYLNRYRGALIMVTHDRYFLDKVTNKIIEIDKGNIYSYIANYSKFLEMKAEREEMELATERKKQSLYRMDLEWMMRGARARSTKQKAHIQRFEELRDRDKIVETANVELNSLSSRLGKKTIEIHDISKSYGDTVLFKDFTYIFLKDDRIGIVGKNGCGKSTLLKIINGIVEPDAGEIEIGQTVKIGYFSQENEYMDESLKVIDYIREVAEYIQTSDGSASAAQMLERFLFTGAMQYSYISKLSGGEKRRLYLLRILMDAPNILILDEPTNDLDIQTLSILEDYLDSFNGIVITVSHDRYFLDRVVERIFAFEGNGTIKQYEGGFTDYKLAHDRIQSQEEPYSTKENREKPANGKVKETKLKFSYQEKREYETIDDDISKLEEKIEQIEEEILASASNYSKLNELMAKKEELEQELEGKMDRWVYLNDLAEQIENEKSQ</sequence>
<keyword evidence="3 6" id="KW-0067">ATP-binding</keyword>
<protein>
    <submittedName>
        <fullName evidence="6">ATP-binding cassette subfamily F protein uup</fullName>
    </submittedName>
</protein>
<dbReference type="FunFam" id="3.40.50.300:FF:000011">
    <property type="entry name" value="Putative ABC transporter ATP-binding component"/>
    <property type="match status" value="1"/>
</dbReference>
<dbReference type="Gene3D" id="1.10.287.380">
    <property type="entry name" value="Valyl-tRNA synthetase, C-terminal domain"/>
    <property type="match status" value="1"/>
</dbReference>
<dbReference type="PROSITE" id="PS00211">
    <property type="entry name" value="ABC_TRANSPORTER_1"/>
    <property type="match status" value="1"/>
</dbReference>
<feature type="domain" description="ABC transporter" evidence="5">
    <location>
        <begin position="283"/>
        <end position="500"/>
    </location>
</feature>
<dbReference type="CDD" id="cd03221">
    <property type="entry name" value="ABCF_EF-3"/>
    <property type="match status" value="2"/>
</dbReference>
<dbReference type="InterPro" id="IPR003593">
    <property type="entry name" value="AAA+_ATPase"/>
</dbReference>
<dbReference type="InterPro" id="IPR037118">
    <property type="entry name" value="Val-tRNA_synth_C_sf"/>
</dbReference>
<dbReference type="InterPro" id="IPR017871">
    <property type="entry name" value="ABC_transporter-like_CS"/>
</dbReference>
<dbReference type="PROSITE" id="PS50893">
    <property type="entry name" value="ABC_TRANSPORTER_2"/>
    <property type="match status" value="2"/>
</dbReference>
<dbReference type="Pfam" id="PF12848">
    <property type="entry name" value="ABC_tran_Xtn"/>
    <property type="match status" value="1"/>
</dbReference>
<dbReference type="InterPro" id="IPR032524">
    <property type="entry name" value="ABC_tran_C"/>
</dbReference>
<keyword evidence="1" id="KW-0677">Repeat</keyword>
<dbReference type="SUPFAM" id="SSF52540">
    <property type="entry name" value="P-loop containing nucleoside triphosphate hydrolases"/>
    <property type="match status" value="2"/>
</dbReference>
<dbReference type="GO" id="GO:0003677">
    <property type="term" value="F:DNA binding"/>
    <property type="evidence" value="ECO:0007669"/>
    <property type="project" value="InterPro"/>
</dbReference>
<accession>A0A3N1XNA9</accession>
<evidence type="ECO:0000256" key="2">
    <source>
        <dbReference type="ARBA" id="ARBA00022741"/>
    </source>
</evidence>
<comment type="caution">
    <text evidence="6">The sequence shown here is derived from an EMBL/GenBank/DDBJ whole genome shotgun (WGS) entry which is preliminary data.</text>
</comment>
<keyword evidence="7" id="KW-1185">Reference proteome</keyword>
<dbReference type="Pfam" id="PF16326">
    <property type="entry name" value="ABC_tran_CTD"/>
    <property type="match status" value="1"/>
</dbReference>
<evidence type="ECO:0000313" key="6">
    <source>
        <dbReference type="EMBL" id="ROR28180.1"/>
    </source>
</evidence>
<evidence type="ECO:0000259" key="5">
    <source>
        <dbReference type="PROSITE" id="PS50893"/>
    </source>
</evidence>
<name>A0A3N1XNA9_9FIRM</name>
<dbReference type="Pfam" id="PF00005">
    <property type="entry name" value="ABC_tran"/>
    <property type="match status" value="2"/>
</dbReference>
<dbReference type="Proteomes" id="UP000273083">
    <property type="component" value="Unassembled WGS sequence"/>
</dbReference>
<dbReference type="EMBL" id="RJVG01000005">
    <property type="protein sequence ID" value="ROR28180.1"/>
    <property type="molecule type" value="Genomic_DNA"/>
</dbReference>
<dbReference type="PANTHER" id="PTHR42855">
    <property type="entry name" value="ABC TRANSPORTER ATP-BINDING SUBUNIT"/>
    <property type="match status" value="1"/>
</dbReference>
<dbReference type="InterPro" id="IPR032781">
    <property type="entry name" value="ABC_tran_Xtn"/>
</dbReference>
<dbReference type="InterPro" id="IPR051309">
    <property type="entry name" value="ABCF_ATPase"/>
</dbReference>
<keyword evidence="4" id="KW-0175">Coiled coil</keyword>
<feature type="coiled-coil region" evidence="4">
    <location>
        <begin position="532"/>
        <end position="583"/>
    </location>
</feature>
<proteinExistence type="predicted"/>
<evidence type="ECO:0000256" key="1">
    <source>
        <dbReference type="ARBA" id="ARBA00022737"/>
    </source>
</evidence>
<dbReference type="GO" id="GO:0016887">
    <property type="term" value="F:ATP hydrolysis activity"/>
    <property type="evidence" value="ECO:0007669"/>
    <property type="project" value="InterPro"/>
</dbReference>
<dbReference type="InterPro" id="IPR003439">
    <property type="entry name" value="ABC_transporter-like_ATP-bd"/>
</dbReference>
<dbReference type="SMART" id="SM00382">
    <property type="entry name" value="AAA"/>
    <property type="match status" value="2"/>
</dbReference>
<dbReference type="FunFam" id="3.40.50.300:FF:000309">
    <property type="entry name" value="ABC transporter ATP-binding protein"/>
    <property type="match status" value="1"/>
</dbReference>
<reference evidence="6 7" key="1">
    <citation type="submission" date="2018-11" db="EMBL/GenBank/DDBJ databases">
        <title>Genomic Encyclopedia of Type Strains, Phase IV (KMG-IV): sequencing the most valuable type-strain genomes for metagenomic binning, comparative biology and taxonomic classification.</title>
        <authorList>
            <person name="Goeker M."/>
        </authorList>
    </citation>
    <scope>NUCLEOTIDE SEQUENCE [LARGE SCALE GENOMIC DNA]</scope>
    <source>
        <strain evidence="6 7">DSM 26537</strain>
    </source>
</reference>
<keyword evidence="2" id="KW-0547">Nucleotide-binding</keyword>
<dbReference type="OrthoDB" id="9801441at2"/>
<dbReference type="GO" id="GO:0005524">
    <property type="term" value="F:ATP binding"/>
    <property type="evidence" value="ECO:0007669"/>
    <property type="project" value="UniProtKB-KW"/>
</dbReference>
<gene>
    <name evidence="6" type="ORF">EDD66_105119</name>
</gene>
<organism evidence="6 7">
    <name type="scientific">Mobilisporobacter senegalensis</name>
    <dbReference type="NCBI Taxonomy" id="1329262"/>
    <lineage>
        <taxon>Bacteria</taxon>
        <taxon>Bacillati</taxon>
        <taxon>Bacillota</taxon>
        <taxon>Clostridia</taxon>
        <taxon>Lachnospirales</taxon>
        <taxon>Lachnospiraceae</taxon>
        <taxon>Mobilisporobacter</taxon>
    </lineage>
</organism>
<dbReference type="PANTHER" id="PTHR42855:SF1">
    <property type="entry name" value="ABC TRANSPORTER DOMAIN-CONTAINING PROTEIN"/>
    <property type="match status" value="1"/>
</dbReference>
<dbReference type="Gene3D" id="3.40.50.300">
    <property type="entry name" value="P-loop containing nucleotide triphosphate hydrolases"/>
    <property type="match status" value="2"/>
</dbReference>
<evidence type="ECO:0000256" key="3">
    <source>
        <dbReference type="ARBA" id="ARBA00022840"/>
    </source>
</evidence>
<feature type="domain" description="ABC transporter" evidence="5">
    <location>
        <begin position="4"/>
        <end position="219"/>
    </location>
</feature>
<evidence type="ECO:0000313" key="7">
    <source>
        <dbReference type="Proteomes" id="UP000273083"/>
    </source>
</evidence>